<evidence type="ECO:0000313" key="3">
    <source>
        <dbReference type="Proteomes" id="UP000306888"/>
    </source>
</evidence>
<protein>
    <submittedName>
        <fullName evidence="2">PHP domain-containing protein</fullName>
    </submittedName>
</protein>
<dbReference type="Proteomes" id="UP000306888">
    <property type="component" value="Unassembled WGS sequence"/>
</dbReference>
<feature type="domain" description="Polymerase/histidinol phosphatase N-terminal" evidence="1">
    <location>
        <begin position="4"/>
        <end position="69"/>
    </location>
</feature>
<dbReference type="Gene3D" id="1.10.150.650">
    <property type="match status" value="1"/>
</dbReference>
<organism evidence="2 3">
    <name type="scientific">Clostridium sartagoforme</name>
    <dbReference type="NCBI Taxonomy" id="84031"/>
    <lineage>
        <taxon>Bacteria</taxon>
        <taxon>Bacillati</taxon>
        <taxon>Bacillota</taxon>
        <taxon>Clostridia</taxon>
        <taxon>Eubacteriales</taxon>
        <taxon>Clostridiaceae</taxon>
        <taxon>Clostridium</taxon>
    </lineage>
</organism>
<gene>
    <name evidence="2" type="ORF">E5347_01875</name>
</gene>
<dbReference type="InterPro" id="IPR004013">
    <property type="entry name" value="PHP_dom"/>
</dbReference>
<dbReference type="RefSeq" id="WP_136004028.1">
    <property type="nucleotide sequence ID" value="NZ_SRYR01000001.1"/>
</dbReference>
<dbReference type="SUPFAM" id="SSF89550">
    <property type="entry name" value="PHP domain-like"/>
    <property type="match status" value="1"/>
</dbReference>
<dbReference type="PANTHER" id="PTHR42924:SF3">
    <property type="entry name" value="POLYMERASE_HISTIDINOL PHOSPHATASE N-TERMINAL DOMAIN-CONTAINING PROTEIN"/>
    <property type="match status" value="1"/>
</dbReference>
<sequence>MIKCDLHTHSICSDGRYNPKDIVIMAKDRKLDYIALTDHDTLTGIPEAIIESDKLKVNFIPGIELSTEHNGESIHVLGFFTKENYNNEELHKVLDAFKEKRIERAYKILDNLKKFHNIDIDINKVLSNGKDTIARPHIAKAIMDAGYPYDHEYIFENFIGNDCRAYVPSTKVTTTEGIKLLKKFNALVFLAHPVLVKKTSIDELLDLGFDGLEAIYFRNKPKETKRFLKIAKDRNLYISCGSDCHGIPNDVRHGNVGDVNIPDDENVLHMLRWLKLQG</sequence>
<evidence type="ECO:0000259" key="1">
    <source>
        <dbReference type="SMART" id="SM00481"/>
    </source>
</evidence>
<dbReference type="CDD" id="cd07438">
    <property type="entry name" value="PHP_HisPPase_AMP"/>
    <property type="match status" value="1"/>
</dbReference>
<dbReference type="Pfam" id="PF02811">
    <property type="entry name" value="PHP"/>
    <property type="match status" value="1"/>
</dbReference>
<accession>A0A4S2DNB4</accession>
<dbReference type="GO" id="GO:0035312">
    <property type="term" value="F:5'-3' DNA exonuclease activity"/>
    <property type="evidence" value="ECO:0007669"/>
    <property type="project" value="TreeGrafter"/>
</dbReference>
<dbReference type="InterPro" id="IPR052018">
    <property type="entry name" value="PHP_domain"/>
</dbReference>
<evidence type="ECO:0000313" key="2">
    <source>
        <dbReference type="EMBL" id="TGY43585.1"/>
    </source>
</evidence>
<dbReference type="GO" id="GO:0004534">
    <property type="term" value="F:5'-3' RNA exonuclease activity"/>
    <property type="evidence" value="ECO:0007669"/>
    <property type="project" value="TreeGrafter"/>
</dbReference>
<comment type="caution">
    <text evidence="2">The sequence shown here is derived from an EMBL/GenBank/DDBJ whole genome shotgun (WGS) entry which is preliminary data.</text>
</comment>
<dbReference type="InterPro" id="IPR016195">
    <property type="entry name" value="Pol/histidinol_Pase-like"/>
</dbReference>
<dbReference type="InterPro" id="IPR003141">
    <property type="entry name" value="Pol/His_phosphatase_N"/>
</dbReference>
<dbReference type="SMART" id="SM00481">
    <property type="entry name" value="POLIIIAc"/>
    <property type="match status" value="1"/>
</dbReference>
<reference evidence="2 3" key="1">
    <citation type="submission" date="2019-04" db="EMBL/GenBank/DDBJ databases">
        <title>Microbes associate with the intestines of laboratory mice.</title>
        <authorList>
            <person name="Navarre W."/>
            <person name="Wong E."/>
            <person name="Huang K."/>
            <person name="Tropini C."/>
            <person name="Ng K."/>
            <person name="Yu B."/>
        </authorList>
    </citation>
    <scope>NUCLEOTIDE SEQUENCE [LARGE SCALE GENOMIC DNA]</scope>
    <source>
        <strain evidence="2 3">NM50_B9-20</strain>
    </source>
</reference>
<dbReference type="Gene3D" id="3.20.20.140">
    <property type="entry name" value="Metal-dependent hydrolases"/>
    <property type="match status" value="1"/>
</dbReference>
<keyword evidence="3" id="KW-1185">Reference proteome</keyword>
<name>A0A4S2DNB4_9CLOT</name>
<dbReference type="PANTHER" id="PTHR42924">
    <property type="entry name" value="EXONUCLEASE"/>
    <property type="match status" value="1"/>
</dbReference>
<proteinExistence type="predicted"/>
<dbReference type="OrthoDB" id="9791620at2"/>
<dbReference type="EMBL" id="SRYR01000001">
    <property type="protein sequence ID" value="TGY43585.1"/>
    <property type="molecule type" value="Genomic_DNA"/>
</dbReference>
<dbReference type="AlphaFoldDB" id="A0A4S2DNB4"/>